<dbReference type="SMART" id="SM00420">
    <property type="entry name" value="HTH_DEOR"/>
    <property type="match status" value="1"/>
</dbReference>
<dbReference type="Gene3D" id="1.10.10.10">
    <property type="entry name" value="Winged helix-like DNA-binding domain superfamily/Winged helix DNA-binding domain"/>
    <property type="match status" value="1"/>
</dbReference>
<evidence type="ECO:0000256" key="4">
    <source>
        <dbReference type="ARBA" id="ARBA00023163"/>
    </source>
</evidence>
<dbReference type="InterPro" id="IPR018356">
    <property type="entry name" value="Tscrpt_reg_HTH_DeoR_CS"/>
</dbReference>
<dbReference type="RefSeq" id="WP_290263405.1">
    <property type="nucleotide sequence ID" value="NZ_JAUFQQ010000003.1"/>
</dbReference>
<dbReference type="GO" id="GO:0003677">
    <property type="term" value="F:DNA binding"/>
    <property type="evidence" value="ECO:0007669"/>
    <property type="project" value="UniProtKB-KW"/>
</dbReference>
<evidence type="ECO:0000259" key="5">
    <source>
        <dbReference type="PROSITE" id="PS51000"/>
    </source>
</evidence>
<keyword evidence="1" id="KW-0678">Repressor</keyword>
<evidence type="ECO:0000313" key="7">
    <source>
        <dbReference type="Proteomes" id="UP001589589"/>
    </source>
</evidence>
<gene>
    <name evidence="6" type="ORF">ACFFUQ_17320</name>
</gene>
<keyword evidence="7" id="KW-1185">Reference proteome</keyword>
<dbReference type="InterPro" id="IPR001034">
    <property type="entry name" value="DeoR_HTH"/>
</dbReference>
<dbReference type="SUPFAM" id="SSF100950">
    <property type="entry name" value="NagB/RpiA/CoA transferase-like"/>
    <property type="match status" value="1"/>
</dbReference>
<dbReference type="PANTHER" id="PTHR30363:SF4">
    <property type="entry name" value="GLYCEROL-3-PHOSPHATE REGULON REPRESSOR"/>
    <property type="match status" value="1"/>
</dbReference>
<dbReference type="InterPro" id="IPR014036">
    <property type="entry name" value="DeoR-like_C"/>
</dbReference>
<keyword evidence="2" id="KW-0805">Transcription regulation</keyword>
<dbReference type="InterPro" id="IPR036390">
    <property type="entry name" value="WH_DNA-bd_sf"/>
</dbReference>
<feature type="domain" description="HTH deoR-type" evidence="5">
    <location>
        <begin position="3"/>
        <end position="58"/>
    </location>
</feature>
<dbReference type="PROSITE" id="PS00894">
    <property type="entry name" value="HTH_DEOR_1"/>
    <property type="match status" value="1"/>
</dbReference>
<sequence length="249" mass="27441">MLKEERFDKILHILASKGKVSYEILSLELKVSEDTVRRDIEALHNNGLLSKVRGGAIPVEKNPLSFVDRANYLTDKKQIIALKAQQFIHHGQTLFMDGGTTNCSIAAKIPVTTSLTIITNNISIVPILANHKNINLVLLGGSYNPQTQTTEGAKTCDEIKNYVADVYFLGTCAVDSKFGVTATYKNDGDVKTAMHKASKKSIALALLEKMDQAEPYKICPMEEIEILITELASNDPKLDSYRNASTKLV</sequence>
<dbReference type="Proteomes" id="UP001589589">
    <property type="component" value="Unassembled WGS sequence"/>
</dbReference>
<dbReference type="SUPFAM" id="SSF46785">
    <property type="entry name" value="Winged helix' DNA-binding domain"/>
    <property type="match status" value="1"/>
</dbReference>
<dbReference type="EMBL" id="JBHMEX010000056">
    <property type="protein sequence ID" value="MFB9065785.1"/>
    <property type="molecule type" value="Genomic_DNA"/>
</dbReference>
<accession>A0ABV5FQG7</accession>
<reference evidence="6 7" key="1">
    <citation type="submission" date="2024-09" db="EMBL/GenBank/DDBJ databases">
        <authorList>
            <person name="Sun Q."/>
            <person name="Mori K."/>
        </authorList>
    </citation>
    <scope>NUCLEOTIDE SEQUENCE [LARGE SCALE GENOMIC DNA]</scope>
    <source>
        <strain evidence="6 7">CECT 7908</strain>
    </source>
</reference>
<comment type="caution">
    <text evidence="6">The sequence shown here is derived from an EMBL/GenBank/DDBJ whole genome shotgun (WGS) entry which is preliminary data.</text>
</comment>
<dbReference type="InterPro" id="IPR050313">
    <property type="entry name" value="Carb_Metab_HTH_regulators"/>
</dbReference>
<evidence type="ECO:0000256" key="3">
    <source>
        <dbReference type="ARBA" id="ARBA00023125"/>
    </source>
</evidence>
<protein>
    <submittedName>
        <fullName evidence="6">DeoR/GlpR family DNA-binding transcription regulator</fullName>
    </submittedName>
</protein>
<dbReference type="Pfam" id="PF00455">
    <property type="entry name" value="DeoRC"/>
    <property type="match status" value="1"/>
</dbReference>
<dbReference type="PRINTS" id="PR00037">
    <property type="entry name" value="HTHLACR"/>
</dbReference>
<dbReference type="Pfam" id="PF08220">
    <property type="entry name" value="HTH_DeoR"/>
    <property type="match status" value="1"/>
</dbReference>
<keyword evidence="3 6" id="KW-0238">DNA-binding</keyword>
<dbReference type="InterPro" id="IPR037171">
    <property type="entry name" value="NagB/RpiA_transferase-like"/>
</dbReference>
<evidence type="ECO:0000256" key="2">
    <source>
        <dbReference type="ARBA" id="ARBA00023015"/>
    </source>
</evidence>
<organism evidence="6 7">
    <name type="scientific">Flavobacterium branchiarum</name>
    <dbReference type="NCBI Taxonomy" id="1114870"/>
    <lineage>
        <taxon>Bacteria</taxon>
        <taxon>Pseudomonadati</taxon>
        <taxon>Bacteroidota</taxon>
        <taxon>Flavobacteriia</taxon>
        <taxon>Flavobacteriales</taxon>
        <taxon>Flavobacteriaceae</taxon>
        <taxon>Flavobacterium</taxon>
    </lineage>
</organism>
<evidence type="ECO:0000313" key="6">
    <source>
        <dbReference type="EMBL" id="MFB9065785.1"/>
    </source>
</evidence>
<name>A0ABV5FQG7_9FLAO</name>
<keyword evidence="4" id="KW-0804">Transcription</keyword>
<dbReference type="SMART" id="SM01134">
    <property type="entry name" value="DeoRC"/>
    <property type="match status" value="1"/>
</dbReference>
<evidence type="ECO:0000256" key="1">
    <source>
        <dbReference type="ARBA" id="ARBA00022491"/>
    </source>
</evidence>
<proteinExistence type="predicted"/>
<dbReference type="InterPro" id="IPR036388">
    <property type="entry name" value="WH-like_DNA-bd_sf"/>
</dbReference>
<dbReference type="PROSITE" id="PS51000">
    <property type="entry name" value="HTH_DEOR_2"/>
    <property type="match status" value="1"/>
</dbReference>
<dbReference type="PANTHER" id="PTHR30363">
    <property type="entry name" value="HTH-TYPE TRANSCRIPTIONAL REGULATOR SRLR-RELATED"/>
    <property type="match status" value="1"/>
</dbReference>